<dbReference type="GO" id="GO:0008658">
    <property type="term" value="F:penicillin binding"/>
    <property type="evidence" value="ECO:0007669"/>
    <property type="project" value="InterPro"/>
</dbReference>
<dbReference type="GO" id="GO:0006508">
    <property type="term" value="P:proteolysis"/>
    <property type="evidence" value="ECO:0007669"/>
    <property type="project" value="UniProtKB-KW"/>
</dbReference>
<comment type="similarity">
    <text evidence="2">In the C-terminal section; belongs to the transpeptidase family.</text>
</comment>
<evidence type="ECO:0000313" key="21">
    <source>
        <dbReference type="Proteomes" id="UP000177354"/>
    </source>
</evidence>
<dbReference type="FunFam" id="1.10.3810.10:FF:000001">
    <property type="entry name" value="Penicillin-binding protein 1A"/>
    <property type="match status" value="1"/>
</dbReference>
<organism evidence="20 21">
    <name type="scientific">Candidatus Gottesmanbacteria bacterium RIFCSPHIGHO2_01_FULL_40_15</name>
    <dbReference type="NCBI Taxonomy" id="1798376"/>
    <lineage>
        <taxon>Bacteria</taxon>
        <taxon>Candidatus Gottesmaniibacteriota</taxon>
    </lineage>
</organism>
<keyword evidence="13" id="KW-0511">Multifunctional enzyme</keyword>
<comment type="subcellular location">
    <subcellularLocation>
        <location evidence="1">Cell membrane</location>
    </subcellularLocation>
</comment>
<evidence type="ECO:0000313" key="20">
    <source>
        <dbReference type="EMBL" id="OGG06925.1"/>
    </source>
</evidence>
<dbReference type="Proteomes" id="UP000177354">
    <property type="component" value="Unassembled WGS sequence"/>
</dbReference>
<keyword evidence="5" id="KW-0121">Carboxypeptidase</keyword>
<evidence type="ECO:0000259" key="19">
    <source>
        <dbReference type="Pfam" id="PF00912"/>
    </source>
</evidence>
<dbReference type="Gene3D" id="3.40.710.10">
    <property type="entry name" value="DD-peptidase/beta-lactamase superfamily"/>
    <property type="match status" value="1"/>
</dbReference>
<evidence type="ECO:0000256" key="1">
    <source>
        <dbReference type="ARBA" id="ARBA00004236"/>
    </source>
</evidence>
<dbReference type="GO" id="GO:0008955">
    <property type="term" value="F:peptidoglycan glycosyltransferase activity"/>
    <property type="evidence" value="ECO:0007669"/>
    <property type="project" value="UniProtKB-EC"/>
</dbReference>
<dbReference type="PANTHER" id="PTHR32282:SF11">
    <property type="entry name" value="PENICILLIN-BINDING PROTEIN 1B"/>
    <property type="match status" value="1"/>
</dbReference>
<dbReference type="GO" id="GO:0071555">
    <property type="term" value="P:cell wall organization"/>
    <property type="evidence" value="ECO:0007669"/>
    <property type="project" value="UniProtKB-KW"/>
</dbReference>
<reference evidence="20 21" key="1">
    <citation type="journal article" date="2016" name="Nat. Commun.">
        <title>Thousands of microbial genomes shed light on interconnected biogeochemical processes in an aquifer system.</title>
        <authorList>
            <person name="Anantharaman K."/>
            <person name="Brown C.T."/>
            <person name="Hug L.A."/>
            <person name="Sharon I."/>
            <person name="Castelle C.J."/>
            <person name="Probst A.J."/>
            <person name="Thomas B.C."/>
            <person name="Singh A."/>
            <person name="Wilkins M.J."/>
            <person name="Karaoz U."/>
            <person name="Brodie E.L."/>
            <person name="Williams K.H."/>
            <person name="Hubbard S.S."/>
            <person name="Banfield J.F."/>
        </authorList>
    </citation>
    <scope>NUCLEOTIDE SEQUENCE [LARGE SCALE GENOMIC DNA]</scope>
</reference>
<dbReference type="Gene3D" id="1.10.3810.10">
    <property type="entry name" value="Biosynthetic peptidoglycan transglycosylase-like"/>
    <property type="match status" value="1"/>
</dbReference>
<feature type="domain" description="Penicillin-binding protein transpeptidase" evidence="18">
    <location>
        <begin position="353"/>
        <end position="643"/>
    </location>
</feature>
<comment type="catalytic activity">
    <reaction evidence="16">
        <text>[GlcNAc-(1-&gt;4)-Mur2Ac(oyl-L-Ala-gamma-D-Glu-L-Lys-D-Ala-D-Ala)](n)-di-trans,octa-cis-undecaprenyl diphosphate + beta-D-GlcNAc-(1-&gt;4)-Mur2Ac(oyl-L-Ala-gamma-D-Glu-L-Lys-D-Ala-D-Ala)-di-trans,octa-cis-undecaprenyl diphosphate = [GlcNAc-(1-&gt;4)-Mur2Ac(oyl-L-Ala-gamma-D-Glu-L-Lys-D-Ala-D-Ala)](n+1)-di-trans,octa-cis-undecaprenyl diphosphate + di-trans,octa-cis-undecaprenyl diphosphate + H(+)</text>
        <dbReference type="Rhea" id="RHEA:23708"/>
        <dbReference type="Rhea" id="RHEA-COMP:9602"/>
        <dbReference type="Rhea" id="RHEA-COMP:9603"/>
        <dbReference type="ChEBI" id="CHEBI:15378"/>
        <dbReference type="ChEBI" id="CHEBI:58405"/>
        <dbReference type="ChEBI" id="CHEBI:60033"/>
        <dbReference type="ChEBI" id="CHEBI:78435"/>
        <dbReference type="EC" id="2.4.99.28"/>
    </reaction>
</comment>
<evidence type="ECO:0000256" key="7">
    <source>
        <dbReference type="ARBA" id="ARBA00022676"/>
    </source>
</evidence>
<keyword evidence="17" id="KW-0812">Transmembrane</keyword>
<dbReference type="GO" id="GO:0008360">
    <property type="term" value="P:regulation of cell shape"/>
    <property type="evidence" value="ECO:0007669"/>
    <property type="project" value="UniProtKB-KW"/>
</dbReference>
<evidence type="ECO:0000256" key="16">
    <source>
        <dbReference type="ARBA" id="ARBA00049902"/>
    </source>
</evidence>
<name>A0A1F5Z3I7_9BACT</name>
<protein>
    <submittedName>
        <fullName evidence="20">Uncharacterized protein</fullName>
    </submittedName>
</protein>
<keyword evidence="4" id="KW-1003">Cell membrane</keyword>
<dbReference type="EMBL" id="MFJF01000013">
    <property type="protein sequence ID" value="OGG06925.1"/>
    <property type="molecule type" value="Genomic_DNA"/>
</dbReference>
<evidence type="ECO:0000256" key="9">
    <source>
        <dbReference type="ARBA" id="ARBA00022801"/>
    </source>
</evidence>
<evidence type="ECO:0000256" key="15">
    <source>
        <dbReference type="ARBA" id="ARBA00034000"/>
    </source>
</evidence>
<evidence type="ECO:0000259" key="18">
    <source>
        <dbReference type="Pfam" id="PF00905"/>
    </source>
</evidence>
<evidence type="ECO:0000256" key="13">
    <source>
        <dbReference type="ARBA" id="ARBA00023268"/>
    </source>
</evidence>
<feature type="domain" description="Glycosyl transferase family 51" evidence="19">
    <location>
        <begin position="88"/>
        <end position="263"/>
    </location>
</feature>
<evidence type="ECO:0000256" key="5">
    <source>
        <dbReference type="ARBA" id="ARBA00022645"/>
    </source>
</evidence>
<dbReference type="PANTHER" id="PTHR32282">
    <property type="entry name" value="BINDING PROTEIN TRANSPEPTIDASE, PUTATIVE-RELATED"/>
    <property type="match status" value="1"/>
</dbReference>
<dbReference type="InterPro" id="IPR023346">
    <property type="entry name" value="Lysozyme-like_dom_sf"/>
</dbReference>
<evidence type="ECO:0000256" key="14">
    <source>
        <dbReference type="ARBA" id="ARBA00023316"/>
    </source>
</evidence>
<evidence type="ECO:0000256" key="8">
    <source>
        <dbReference type="ARBA" id="ARBA00022679"/>
    </source>
</evidence>
<evidence type="ECO:0000256" key="2">
    <source>
        <dbReference type="ARBA" id="ARBA00007090"/>
    </source>
</evidence>
<feature type="transmembrane region" description="Helical" evidence="17">
    <location>
        <begin position="40"/>
        <end position="63"/>
    </location>
</feature>
<keyword evidence="11" id="KW-0573">Peptidoglycan synthesis</keyword>
<dbReference type="InterPro" id="IPR013783">
    <property type="entry name" value="Ig-like_fold"/>
</dbReference>
<sequence length="881" mass="98709">MQLIPRRRYRKLSPYISRRQTKHRQRGDRLTILKVKLIDFIYANLLKGALAVLLFMSFLFFWYSRDLPSPDKIQRKEGFSTVILDRKGKPIYDIYSDKNRIPVPLSDIPDHLKKATVSIEDKDFYEHQGFSSRGILRAILNILTFKGLQGGSTLTQQLVKNVLLSSERTFPRKFKEFILAVQIERKYKKDEILQMYLNESPYGGTMWGIEAAAQGYFGKNTRELNFIESVILAGLPQRPSYYSPYGAHPDAFRERAKQVLRRMREDGIISSGQEEDYIRQITAFKFAPNSGQLAAPHFVEYVKKKLIEKFGEEKIEKGGYKVVTTLDLTLQKKSEAIIYEELNKIKQLNVTNGAAMAMDPTSGEILSYVGSREYESEDEDFQGKFDVVSLGKRQPGSALKPITYAVAFSKNYTPSTVIMDVETKFPGGIGKPDYIPKNYDNKFRGPVQLRFALGNSINLPAVKLTALVGIRDILETAHNMGIKTLEPTKQNESRLGLSITLGGGEVTLFDLTSAYSVFATGGVKNEPVVILKVTDASGKTVFEHKKTDGKRILSEEVSFLVSHILLDNNARKDVFGERSYLNISGKTVAVKTGTTDDKRDNWTVGYTPDFTLGVWVGNNDNSEMDPRLASGATGAAPIWNRIMREYLSSKANKEFAVPANIISLNVDAFGGGLPKDGRPERSEYFIAGTEPTATSPIYKKLKLSRSDTGKLANNVEIATGNYEEKDFIVFEETDPTSNEENRWQQAIDEWQKSQPDPIYHPPSEISSVNQDAVVVRIRKPSEKERIDNNNVEISAEARAVKNIRKLELYIDGEKKDESSGDRLEKNINLPDGIHKIKVTATDEQGKTGDSEITVGINADPEQLTVTPAITEVPVGISPTPS</sequence>
<evidence type="ECO:0000256" key="10">
    <source>
        <dbReference type="ARBA" id="ARBA00022960"/>
    </source>
</evidence>
<dbReference type="InterPro" id="IPR050396">
    <property type="entry name" value="Glycosyltr_51/Transpeptidase"/>
</dbReference>
<accession>A0A1F5Z3I7</accession>
<keyword evidence="9" id="KW-0378">Hydrolase</keyword>
<comment type="similarity">
    <text evidence="3">In the N-terminal section; belongs to the glycosyltransferase 51 family.</text>
</comment>
<evidence type="ECO:0000256" key="17">
    <source>
        <dbReference type="SAM" id="Phobius"/>
    </source>
</evidence>
<dbReference type="InterPro" id="IPR012338">
    <property type="entry name" value="Beta-lactam/transpept-like"/>
</dbReference>
<dbReference type="InterPro" id="IPR001460">
    <property type="entry name" value="PCN-bd_Tpept"/>
</dbReference>
<dbReference type="NCBIfam" id="TIGR02074">
    <property type="entry name" value="PBP_1a_fam"/>
    <property type="match status" value="1"/>
</dbReference>
<dbReference type="AlphaFoldDB" id="A0A1F5Z3I7"/>
<keyword evidence="12 17" id="KW-0472">Membrane</keyword>
<dbReference type="Pfam" id="PF00905">
    <property type="entry name" value="Transpeptidase"/>
    <property type="match status" value="1"/>
</dbReference>
<dbReference type="GO" id="GO:0005886">
    <property type="term" value="C:plasma membrane"/>
    <property type="evidence" value="ECO:0007669"/>
    <property type="project" value="UniProtKB-SubCell"/>
</dbReference>
<evidence type="ECO:0000256" key="6">
    <source>
        <dbReference type="ARBA" id="ARBA00022670"/>
    </source>
</evidence>
<dbReference type="Gene3D" id="2.60.40.10">
    <property type="entry name" value="Immunoglobulins"/>
    <property type="match status" value="1"/>
</dbReference>
<dbReference type="SUPFAM" id="SSF53955">
    <property type="entry name" value="Lysozyme-like"/>
    <property type="match status" value="1"/>
</dbReference>
<dbReference type="Pfam" id="PF00912">
    <property type="entry name" value="Transgly"/>
    <property type="match status" value="1"/>
</dbReference>
<dbReference type="GO" id="GO:0030288">
    <property type="term" value="C:outer membrane-bounded periplasmic space"/>
    <property type="evidence" value="ECO:0007669"/>
    <property type="project" value="TreeGrafter"/>
</dbReference>
<keyword evidence="7" id="KW-0328">Glycosyltransferase</keyword>
<dbReference type="SUPFAM" id="SSF56601">
    <property type="entry name" value="beta-lactamase/transpeptidase-like"/>
    <property type="match status" value="1"/>
</dbReference>
<evidence type="ECO:0000256" key="4">
    <source>
        <dbReference type="ARBA" id="ARBA00022475"/>
    </source>
</evidence>
<dbReference type="GO" id="GO:0009252">
    <property type="term" value="P:peptidoglycan biosynthetic process"/>
    <property type="evidence" value="ECO:0007669"/>
    <property type="project" value="UniProtKB-KW"/>
</dbReference>
<keyword evidence="10" id="KW-0133">Cell shape</keyword>
<keyword evidence="6" id="KW-0645">Protease</keyword>
<gene>
    <name evidence="20" type="ORF">A2777_03660</name>
</gene>
<evidence type="ECO:0000256" key="12">
    <source>
        <dbReference type="ARBA" id="ARBA00023136"/>
    </source>
</evidence>
<keyword evidence="8" id="KW-0808">Transferase</keyword>
<dbReference type="InterPro" id="IPR001264">
    <property type="entry name" value="Glyco_trans_51"/>
</dbReference>
<keyword evidence="17" id="KW-1133">Transmembrane helix</keyword>
<dbReference type="InterPro" id="IPR036950">
    <property type="entry name" value="PBP_transglycosylase"/>
</dbReference>
<evidence type="ECO:0000256" key="3">
    <source>
        <dbReference type="ARBA" id="ARBA00007739"/>
    </source>
</evidence>
<comment type="catalytic activity">
    <reaction evidence="15">
        <text>Preferential cleavage: (Ac)2-L-Lys-D-Ala-|-D-Ala. Also transpeptidation of peptidyl-alanyl moieties that are N-acyl substituents of D-alanine.</text>
        <dbReference type="EC" id="3.4.16.4"/>
    </reaction>
</comment>
<proteinExistence type="inferred from homology"/>
<keyword evidence="14" id="KW-0961">Cell wall biogenesis/degradation</keyword>
<comment type="caution">
    <text evidence="20">The sequence shown here is derived from an EMBL/GenBank/DDBJ whole genome shotgun (WGS) entry which is preliminary data.</text>
</comment>
<dbReference type="GO" id="GO:0009002">
    <property type="term" value="F:serine-type D-Ala-D-Ala carboxypeptidase activity"/>
    <property type="evidence" value="ECO:0007669"/>
    <property type="project" value="UniProtKB-EC"/>
</dbReference>
<dbReference type="Pfam" id="PF17957">
    <property type="entry name" value="Big_7"/>
    <property type="match status" value="1"/>
</dbReference>
<evidence type="ECO:0000256" key="11">
    <source>
        <dbReference type="ARBA" id="ARBA00022984"/>
    </source>
</evidence>